<organism evidence="2 3">
    <name type="scientific">Entomomonas asaccharolytica</name>
    <dbReference type="NCBI Taxonomy" id="2785331"/>
    <lineage>
        <taxon>Bacteria</taxon>
        <taxon>Pseudomonadati</taxon>
        <taxon>Pseudomonadota</taxon>
        <taxon>Gammaproteobacteria</taxon>
        <taxon>Pseudomonadales</taxon>
        <taxon>Pseudomonadaceae</taxon>
        <taxon>Entomomonas</taxon>
    </lineage>
</organism>
<dbReference type="RefSeq" id="WP_201094828.1">
    <property type="nucleotide sequence ID" value="NZ_CP067393.1"/>
</dbReference>
<keyword evidence="1" id="KW-0175">Coiled coil</keyword>
<evidence type="ECO:0000313" key="2">
    <source>
        <dbReference type="EMBL" id="QQP86600.1"/>
    </source>
</evidence>
<proteinExistence type="predicted"/>
<keyword evidence="3" id="KW-1185">Reference proteome</keyword>
<name>A0A974RXV7_9GAMM</name>
<dbReference type="AlphaFoldDB" id="A0A974RXV7"/>
<protein>
    <submittedName>
        <fullName evidence="2">Uncharacterized protein</fullName>
    </submittedName>
</protein>
<dbReference type="Proteomes" id="UP000595278">
    <property type="component" value="Chromosome"/>
</dbReference>
<sequence>MPEFSDIFIAKNPEDAVNYNVLEQSYPHIALNDVTDYELSALWASLSNSRVKEIHELEFIELDSDAILYRLPEAFFKAIVALEDTDLRSVAAIWAEHDEIHWRLPHAQQKLEEIRALAKQAQQENKELYLMLA</sequence>
<evidence type="ECO:0000256" key="1">
    <source>
        <dbReference type="SAM" id="Coils"/>
    </source>
</evidence>
<feature type="coiled-coil region" evidence="1">
    <location>
        <begin position="104"/>
        <end position="131"/>
    </location>
</feature>
<evidence type="ECO:0000313" key="3">
    <source>
        <dbReference type="Proteomes" id="UP000595278"/>
    </source>
</evidence>
<accession>A0A974RXV7</accession>
<dbReference type="KEGG" id="eaz:JHT90_05010"/>
<reference evidence="2 3" key="1">
    <citation type="submission" date="2021-01" db="EMBL/GenBank/DDBJ databases">
        <title>Entomomonas sp. F2A isolated from a house cricket (Acheta domesticus).</title>
        <authorList>
            <person name="Spergser J."/>
            <person name="Busse H.-J."/>
        </authorList>
    </citation>
    <scope>NUCLEOTIDE SEQUENCE [LARGE SCALE GENOMIC DNA]</scope>
    <source>
        <strain evidence="2 3">F2A</strain>
    </source>
</reference>
<dbReference type="EMBL" id="CP067393">
    <property type="protein sequence ID" value="QQP86600.1"/>
    <property type="molecule type" value="Genomic_DNA"/>
</dbReference>
<gene>
    <name evidence="2" type="ORF">JHT90_05010</name>
</gene>